<dbReference type="InterPro" id="IPR000089">
    <property type="entry name" value="Biotin_lipoyl"/>
</dbReference>
<evidence type="ECO:0000313" key="6">
    <source>
        <dbReference type="Proteomes" id="UP000751190"/>
    </source>
</evidence>
<dbReference type="PANTHER" id="PTHR23151">
    <property type="entry name" value="DIHYDROLIPOAMIDE ACETYL/SUCCINYL-TRANSFERASE-RELATED"/>
    <property type="match status" value="1"/>
</dbReference>
<comment type="caution">
    <text evidence="5">The sequence shown here is derived from an EMBL/GenBank/DDBJ whole genome shotgun (WGS) entry which is preliminary data.</text>
</comment>
<keyword evidence="1" id="KW-0450">Lipoyl</keyword>
<dbReference type="Gene3D" id="2.40.50.100">
    <property type="match status" value="1"/>
</dbReference>
<dbReference type="Pfam" id="PF00364">
    <property type="entry name" value="Biotin_lipoyl"/>
    <property type="match status" value="1"/>
</dbReference>
<keyword evidence="2" id="KW-0809">Transit peptide</keyword>
<dbReference type="InterPro" id="IPR011053">
    <property type="entry name" value="Single_hybrid_motif"/>
</dbReference>
<dbReference type="PROSITE" id="PS50968">
    <property type="entry name" value="BIOTINYL_LIPOYL"/>
    <property type="match status" value="1"/>
</dbReference>
<feature type="region of interest" description="Disordered" evidence="3">
    <location>
        <begin position="113"/>
        <end position="143"/>
    </location>
</feature>
<organism evidence="5 6">
    <name type="scientific">Diacronema lutheri</name>
    <name type="common">Unicellular marine alga</name>
    <name type="synonym">Monochrysis lutheri</name>
    <dbReference type="NCBI Taxonomy" id="2081491"/>
    <lineage>
        <taxon>Eukaryota</taxon>
        <taxon>Haptista</taxon>
        <taxon>Haptophyta</taxon>
        <taxon>Pavlovophyceae</taxon>
        <taxon>Pavlovales</taxon>
        <taxon>Pavlovaceae</taxon>
        <taxon>Diacronema</taxon>
    </lineage>
</organism>
<evidence type="ECO:0000259" key="4">
    <source>
        <dbReference type="PROSITE" id="PS50968"/>
    </source>
</evidence>
<dbReference type="PROSITE" id="PS00189">
    <property type="entry name" value="LIPOYL"/>
    <property type="match status" value="1"/>
</dbReference>
<evidence type="ECO:0000256" key="3">
    <source>
        <dbReference type="SAM" id="MobiDB-lite"/>
    </source>
</evidence>
<dbReference type="EMBL" id="JAGTXO010000041">
    <property type="protein sequence ID" value="KAG8459360.1"/>
    <property type="molecule type" value="Genomic_DNA"/>
</dbReference>
<evidence type="ECO:0000313" key="5">
    <source>
        <dbReference type="EMBL" id="KAG8459360.1"/>
    </source>
</evidence>
<evidence type="ECO:0000256" key="1">
    <source>
        <dbReference type="ARBA" id="ARBA00022823"/>
    </source>
</evidence>
<dbReference type="Pfam" id="PF04308">
    <property type="entry name" value="RNaseH_like"/>
    <property type="match status" value="1"/>
</dbReference>
<dbReference type="GO" id="GO:0006086">
    <property type="term" value="P:pyruvate decarboxylation to acetyl-CoA"/>
    <property type="evidence" value="ECO:0007669"/>
    <property type="project" value="InterPro"/>
</dbReference>
<protein>
    <recommendedName>
        <fullName evidence="4">Lipoyl-binding domain-containing protein</fullName>
    </recommendedName>
</protein>
<feature type="domain" description="Lipoyl-binding" evidence="4">
    <location>
        <begin position="26"/>
        <end position="102"/>
    </location>
</feature>
<keyword evidence="6" id="KW-1185">Reference proteome</keyword>
<accession>A0A8J5XA34</accession>
<dbReference type="SUPFAM" id="SSF51230">
    <property type="entry name" value="Single hybrid motif"/>
    <property type="match status" value="1"/>
</dbReference>
<proteinExistence type="predicted"/>
<reference evidence="5" key="1">
    <citation type="submission" date="2021-05" db="EMBL/GenBank/DDBJ databases">
        <title>The genome of the haptophyte Pavlova lutheri (Diacronema luteri, Pavlovales) - a model for lipid biosynthesis in eukaryotic algae.</title>
        <authorList>
            <person name="Hulatt C.J."/>
            <person name="Posewitz M.C."/>
        </authorList>
    </citation>
    <scope>NUCLEOTIDE SEQUENCE</scope>
    <source>
        <strain evidence="5">NIVA-4/92</strain>
    </source>
</reference>
<dbReference type="InterPro" id="IPR007405">
    <property type="entry name" value="Phage_KVP40_Orf299"/>
</dbReference>
<dbReference type="OrthoDB" id="537444at2759"/>
<name>A0A8J5XA34_DIALT</name>
<dbReference type="InterPro" id="IPR045257">
    <property type="entry name" value="E2/Pdx1"/>
</dbReference>
<gene>
    <name evidence="5" type="ORF">KFE25_012996</name>
</gene>
<dbReference type="GO" id="GO:0045254">
    <property type="term" value="C:pyruvate dehydrogenase complex"/>
    <property type="evidence" value="ECO:0007669"/>
    <property type="project" value="InterPro"/>
</dbReference>
<dbReference type="Proteomes" id="UP000751190">
    <property type="component" value="Unassembled WGS sequence"/>
</dbReference>
<dbReference type="CDD" id="cd06849">
    <property type="entry name" value="lipoyl_domain"/>
    <property type="match status" value="1"/>
</dbReference>
<dbReference type="FunFam" id="2.40.50.100:FF:000010">
    <property type="entry name" value="Acetyltransferase component of pyruvate dehydrogenase complex"/>
    <property type="match status" value="1"/>
</dbReference>
<dbReference type="AlphaFoldDB" id="A0A8J5XA34"/>
<sequence>MLSLAARRVFLPRSARCARWLSLPAHKVLDMPALSPTMTQGNIASWNKKEGDTVSAGERLGEIETDKATVDFESIDDGIVAKILLPEGTQDIAVGTPVIIMVDEAEHVAAFKDYNSPGPTPKTPAATAAPAPPPPPPAAAATPKPAAAVAAPTITGDGRRQPGSLGSVAGKVYFNEERGFYRLTSVPAKRKAPQRVDDALSAQAHALTAPSPDTWLWHDGHGAQMRSFPNVLVAVRAMMEAVPNCEVHVGTDSKLVARSDGRAVGGLARYKYVTAVCVRETGHGACYWHSRHSCVLPFASLDMRLWKEVENSMVVADCVCAHLRVPREVITVHADANADVRFKSARHTAMLIGIIKAGGYDFRIKPTSWATWVADRHCNSRR</sequence>
<evidence type="ECO:0000256" key="2">
    <source>
        <dbReference type="ARBA" id="ARBA00022946"/>
    </source>
</evidence>
<dbReference type="PANTHER" id="PTHR23151:SF90">
    <property type="entry name" value="DIHYDROLIPOYLLYSINE-RESIDUE ACETYLTRANSFERASE COMPONENT OF PYRUVATE DEHYDROGENASE COMPLEX, MITOCHONDRIAL-RELATED"/>
    <property type="match status" value="1"/>
</dbReference>
<dbReference type="InterPro" id="IPR003016">
    <property type="entry name" value="2-oxoA_DH_lipoyl-BS"/>
</dbReference>